<proteinExistence type="predicted"/>
<name>A0ABW9A0U1_9BURK</name>
<feature type="region of interest" description="Disordered" evidence="1">
    <location>
        <begin position="387"/>
        <end position="410"/>
    </location>
</feature>
<dbReference type="EMBL" id="JAQQFN010000037">
    <property type="protein sequence ID" value="MFL9888283.1"/>
    <property type="molecule type" value="Genomic_DNA"/>
</dbReference>
<keyword evidence="2" id="KW-0472">Membrane</keyword>
<sequence>MLATKLRATRNRPARPQKWTWPAGIGVVKDLLDVVIKISVILLPLPALAIFLYLKTLQRTDLFLPAILSGPGLVALLEATFILCAALLANFVGPSWVASQIANTYGKDGRPMLGAATFVILTGFIAGPYFLTLCYLPSATLPLWLKWIAGIAVAFLTPLLLLLLAWRSPRYFRMLTDAERTNRTLRTRQSVKRTLWACASALISVSTFVTFASLFRLYGLSGDGWQTWLAGALVFPASLLPGMMYVARRSWGDSRTVAFAIAALMVGATILVLTLNGLSLEPLALLAMRAMSVAEKETRTFELVSSNERSAWTALGFRFIGETTFFKASIRFQLGDVRLLCVDPYDVGSPYPGALGPFSAKPAKSPLPQTGCMTTLKDEVRVVEPPAASFIVPKNRRPPPPATSDSSNAP</sequence>
<evidence type="ECO:0000313" key="3">
    <source>
        <dbReference type="EMBL" id="MFL9888283.1"/>
    </source>
</evidence>
<evidence type="ECO:0000313" key="4">
    <source>
        <dbReference type="Proteomes" id="UP001629249"/>
    </source>
</evidence>
<gene>
    <name evidence="3" type="ORF">PQR66_35035</name>
</gene>
<feature type="transmembrane region" description="Helical" evidence="2">
    <location>
        <begin position="144"/>
        <end position="166"/>
    </location>
</feature>
<dbReference type="Proteomes" id="UP001629249">
    <property type="component" value="Unassembled WGS sequence"/>
</dbReference>
<comment type="caution">
    <text evidence="3">The sequence shown here is derived from an EMBL/GenBank/DDBJ whole genome shotgun (WGS) entry which is preliminary data.</text>
</comment>
<feature type="transmembrane region" description="Helical" evidence="2">
    <location>
        <begin position="113"/>
        <end position="138"/>
    </location>
</feature>
<evidence type="ECO:0000256" key="2">
    <source>
        <dbReference type="SAM" id="Phobius"/>
    </source>
</evidence>
<keyword evidence="2" id="KW-0812">Transmembrane</keyword>
<feature type="transmembrane region" description="Helical" evidence="2">
    <location>
        <begin position="66"/>
        <end position="92"/>
    </location>
</feature>
<keyword evidence="2" id="KW-1133">Transmembrane helix</keyword>
<feature type="transmembrane region" description="Helical" evidence="2">
    <location>
        <begin position="195"/>
        <end position="219"/>
    </location>
</feature>
<protein>
    <submittedName>
        <fullName evidence="3">Uncharacterized protein</fullName>
    </submittedName>
</protein>
<evidence type="ECO:0000256" key="1">
    <source>
        <dbReference type="SAM" id="MobiDB-lite"/>
    </source>
</evidence>
<feature type="transmembrane region" description="Helical" evidence="2">
    <location>
        <begin position="225"/>
        <end position="245"/>
    </location>
</feature>
<feature type="transmembrane region" description="Helical" evidence="2">
    <location>
        <begin position="257"/>
        <end position="278"/>
    </location>
</feature>
<keyword evidence="4" id="KW-1185">Reference proteome</keyword>
<organism evidence="3 4">
    <name type="scientific">Paraburkholderia agricolaris</name>
    <dbReference type="NCBI Taxonomy" id="2152888"/>
    <lineage>
        <taxon>Bacteria</taxon>
        <taxon>Pseudomonadati</taxon>
        <taxon>Pseudomonadota</taxon>
        <taxon>Betaproteobacteria</taxon>
        <taxon>Burkholderiales</taxon>
        <taxon>Burkholderiaceae</taxon>
        <taxon>Paraburkholderia</taxon>
    </lineage>
</organism>
<reference evidence="3 4" key="1">
    <citation type="journal article" date="2024" name="Chem. Sci.">
        <title>Discovery of megapolipeptins by genome mining of a Burkholderiales bacteria collection.</title>
        <authorList>
            <person name="Paulo B.S."/>
            <person name="Recchia M.J.J."/>
            <person name="Lee S."/>
            <person name="Fergusson C.H."/>
            <person name="Romanowski S.B."/>
            <person name="Hernandez A."/>
            <person name="Krull N."/>
            <person name="Liu D.Y."/>
            <person name="Cavanagh H."/>
            <person name="Bos A."/>
            <person name="Gray C.A."/>
            <person name="Murphy B.T."/>
            <person name="Linington R.G."/>
            <person name="Eustaquio A.S."/>
        </authorList>
    </citation>
    <scope>NUCLEOTIDE SEQUENCE [LARGE SCALE GENOMIC DNA]</scope>
    <source>
        <strain evidence="3 4">RL16-012-BIC-B</strain>
    </source>
</reference>
<accession>A0ABW9A0U1</accession>
<dbReference type="RefSeq" id="WP_408334417.1">
    <property type="nucleotide sequence ID" value="NZ_JAQQFH010000043.1"/>
</dbReference>
<feature type="transmembrane region" description="Helical" evidence="2">
    <location>
        <begin position="34"/>
        <end position="54"/>
    </location>
</feature>